<reference evidence="2 3" key="1">
    <citation type="submission" date="2016-09" db="EMBL/GenBank/DDBJ databases">
        <title>Bacillus aquimaris SAMM genome sequence reveals colonization and biosurfactant production capacities.</title>
        <authorList>
            <person name="Waghmode S.R."/>
            <person name="Suryavanshi M.V."/>
        </authorList>
    </citation>
    <scope>NUCLEOTIDE SEQUENCE [LARGE SCALE GENOMIC DNA]</scope>
    <source>
        <strain evidence="2 3">SAMM</strain>
    </source>
</reference>
<sequence>MIDRELVEQIVVEVLKKLKLSENQPENHSNANLLLIGVKSRLEPADLLRLESRWNLISYESLEQAELHTAERVVFLDAPQDLIVKGALGIGDTPESELLSRCILEYVPVTIIPKIHLHKHLFNENQQNSEYIKQLHSYTKLLVKFGVKVEALNGFLGKQDEEKKQPSSLKGKPKQLLTQRDIQDHKEKEVQVTKQTIITPLARDAARDLGKRIIVID</sequence>
<gene>
    <name evidence="2" type="ORF">BHE18_03850</name>
</gene>
<dbReference type="OrthoDB" id="1706434at2"/>
<accession>A0A1J6WIX2</accession>
<evidence type="ECO:0008006" key="4">
    <source>
        <dbReference type="Google" id="ProtNLM"/>
    </source>
</evidence>
<dbReference type="Proteomes" id="UP000182062">
    <property type="component" value="Unassembled WGS sequence"/>
</dbReference>
<proteinExistence type="predicted"/>
<protein>
    <recommendedName>
        <fullName evidence="4">Ethanolamine utilization protein</fullName>
    </recommendedName>
</protein>
<organism evidence="2 3">
    <name type="scientific">Rossellomorea aquimaris</name>
    <dbReference type="NCBI Taxonomy" id="189382"/>
    <lineage>
        <taxon>Bacteria</taxon>
        <taxon>Bacillati</taxon>
        <taxon>Bacillota</taxon>
        <taxon>Bacilli</taxon>
        <taxon>Bacillales</taxon>
        <taxon>Bacillaceae</taxon>
        <taxon>Rossellomorea</taxon>
    </lineage>
</organism>
<name>A0A1J6WIX2_9BACI</name>
<keyword evidence="3" id="KW-1185">Reference proteome</keyword>
<evidence type="ECO:0000313" key="2">
    <source>
        <dbReference type="EMBL" id="OIU71800.1"/>
    </source>
</evidence>
<evidence type="ECO:0000256" key="1">
    <source>
        <dbReference type="SAM" id="MobiDB-lite"/>
    </source>
</evidence>
<comment type="caution">
    <text evidence="2">The sequence shown here is derived from an EMBL/GenBank/DDBJ whole genome shotgun (WGS) entry which is preliminary data.</text>
</comment>
<dbReference type="EMBL" id="MINN01000074">
    <property type="protein sequence ID" value="OIU71800.1"/>
    <property type="molecule type" value="Genomic_DNA"/>
</dbReference>
<dbReference type="RefSeq" id="WP_071617468.1">
    <property type="nucleotide sequence ID" value="NZ_MINN01000074.1"/>
</dbReference>
<feature type="region of interest" description="Disordered" evidence="1">
    <location>
        <begin position="160"/>
        <end position="183"/>
    </location>
</feature>
<evidence type="ECO:0000313" key="3">
    <source>
        <dbReference type="Proteomes" id="UP000182062"/>
    </source>
</evidence>
<dbReference type="AlphaFoldDB" id="A0A1J6WIX2"/>